<name>A0ABR0ZM05_HUSHU</name>
<dbReference type="Gene3D" id="1.25.10.10">
    <property type="entry name" value="Leucine-rich Repeat Variant"/>
    <property type="match status" value="1"/>
</dbReference>
<feature type="non-terminal residue" evidence="2">
    <location>
        <position position="1"/>
    </location>
</feature>
<evidence type="ECO:0000313" key="3">
    <source>
        <dbReference type="Proteomes" id="UP001369086"/>
    </source>
</evidence>
<dbReference type="PANTHER" id="PTHR15434:SF2">
    <property type="entry name" value="HEAT SHOCK FACTOR 2-BINDING PROTEIN"/>
    <property type="match status" value="1"/>
</dbReference>
<organism evidence="2 3">
    <name type="scientific">Huso huso</name>
    <name type="common">Beluga</name>
    <name type="synonym">Acipenser huso</name>
    <dbReference type="NCBI Taxonomy" id="61971"/>
    <lineage>
        <taxon>Eukaryota</taxon>
        <taxon>Metazoa</taxon>
        <taxon>Chordata</taxon>
        <taxon>Craniata</taxon>
        <taxon>Vertebrata</taxon>
        <taxon>Euteleostomi</taxon>
        <taxon>Actinopterygii</taxon>
        <taxon>Chondrostei</taxon>
        <taxon>Acipenseriformes</taxon>
        <taxon>Acipenseridae</taxon>
        <taxon>Huso</taxon>
    </lineage>
</organism>
<dbReference type="InterPro" id="IPR011989">
    <property type="entry name" value="ARM-like"/>
</dbReference>
<comment type="caution">
    <text evidence="2">The sequence shown here is derived from an EMBL/GenBank/DDBJ whole genome shotgun (WGS) entry which is preliminary data.</text>
</comment>
<protein>
    <submittedName>
        <fullName evidence="2">Heat shock factor 2-binding protein</fullName>
    </submittedName>
</protein>
<accession>A0ABR0ZM05</accession>
<dbReference type="EMBL" id="JAHFZB010000009">
    <property type="protein sequence ID" value="KAK6485779.1"/>
    <property type="molecule type" value="Genomic_DNA"/>
</dbReference>
<sequence length="327" mass="37067">DSDSKEEFVKIRKRDLERLTTEVMQVRDLLPRILSGNLFESLLKLSSAESTIYMNGRMIEQLKHDCDHLQSRLEVAKAECHGEREEKQIFRDKLGEARVQLQQQSEYCNQMGSTVCTLLWGATRNVEAVKNILSGREAERFFNVAGQTLDTFVKSLDADIRPEQHDETQFVLALAGIITNIAAVTCGRDLLSSSSQVLLDTLMKLLEEIRPGICTELKALLLKSLYNVSINVKGLKYISERPGFIRLLWCHLQDSDPEVCMLVLCLLQSVVQEPEVLSRVIPELKETLPLLRIMELAESRNHELQKVAAELLDDLKTLGVEVNESEC</sequence>
<keyword evidence="3" id="KW-1185">Reference proteome</keyword>
<dbReference type="InterPro" id="IPR039584">
    <property type="entry name" value="HSF2BP"/>
</dbReference>
<evidence type="ECO:0000256" key="1">
    <source>
        <dbReference type="SAM" id="Coils"/>
    </source>
</evidence>
<dbReference type="PANTHER" id="PTHR15434">
    <property type="entry name" value="HEAT SHOCK FACTOR 2-BINDING PROTEIN"/>
    <property type="match status" value="1"/>
</dbReference>
<reference evidence="2 3" key="1">
    <citation type="submission" date="2021-05" db="EMBL/GenBank/DDBJ databases">
        <authorList>
            <person name="Zahm M."/>
            <person name="Klopp C."/>
            <person name="Cabau C."/>
            <person name="Kuhl H."/>
            <person name="Suciu R."/>
            <person name="Ciorpac M."/>
            <person name="Holostenco D."/>
            <person name="Gessner J."/>
            <person name="Wuertz S."/>
            <person name="Hohne C."/>
            <person name="Stock M."/>
            <person name="Gislard M."/>
            <person name="Lluch J."/>
            <person name="Milhes M."/>
            <person name="Lampietro C."/>
            <person name="Lopez Roques C."/>
            <person name="Donnadieu C."/>
            <person name="Du K."/>
            <person name="Schartl M."/>
            <person name="Guiguen Y."/>
        </authorList>
    </citation>
    <scope>NUCLEOTIDE SEQUENCE [LARGE SCALE GENOMIC DNA]</scope>
    <source>
        <strain evidence="2">Hh-F2</strain>
        <tissue evidence="2">Blood</tissue>
    </source>
</reference>
<keyword evidence="2" id="KW-0346">Stress response</keyword>
<evidence type="ECO:0000313" key="2">
    <source>
        <dbReference type="EMBL" id="KAK6485779.1"/>
    </source>
</evidence>
<proteinExistence type="predicted"/>
<dbReference type="Proteomes" id="UP001369086">
    <property type="component" value="Unassembled WGS sequence"/>
</dbReference>
<feature type="coiled-coil region" evidence="1">
    <location>
        <begin position="59"/>
        <end position="86"/>
    </location>
</feature>
<dbReference type="SUPFAM" id="SSF48371">
    <property type="entry name" value="ARM repeat"/>
    <property type="match status" value="1"/>
</dbReference>
<keyword evidence="1" id="KW-0175">Coiled coil</keyword>
<gene>
    <name evidence="2" type="ORF">HHUSO_G11649</name>
</gene>
<dbReference type="InterPro" id="IPR016024">
    <property type="entry name" value="ARM-type_fold"/>
</dbReference>